<keyword evidence="1" id="KW-0378">Hydrolase</keyword>
<dbReference type="Gene3D" id="3.20.20.80">
    <property type="entry name" value="Glycosidases"/>
    <property type="match status" value="1"/>
</dbReference>
<dbReference type="GO" id="GO:0016787">
    <property type="term" value="F:hydrolase activity"/>
    <property type="evidence" value="ECO:0007669"/>
    <property type="project" value="UniProtKB-KW"/>
</dbReference>
<gene>
    <name evidence="1" type="ORF">DZC73_04825</name>
</gene>
<dbReference type="SUPFAM" id="SSF51445">
    <property type="entry name" value="(Trans)glycosidases"/>
    <property type="match status" value="1"/>
</dbReference>
<dbReference type="Proteomes" id="UP000267464">
    <property type="component" value="Unassembled WGS sequence"/>
</dbReference>
<reference evidence="1 2" key="1">
    <citation type="submission" date="2018-08" db="EMBL/GenBank/DDBJ databases">
        <authorList>
            <person name="Khan S.A."/>
            <person name="Jeon C.O."/>
            <person name="Chun B.H."/>
            <person name="Jeong S.E."/>
        </authorList>
    </citation>
    <scope>NUCLEOTIDE SEQUENCE [LARGE SCALE GENOMIC DNA]</scope>
    <source>
        <strain evidence="1 2">S-16</strain>
    </source>
</reference>
<evidence type="ECO:0000313" key="1">
    <source>
        <dbReference type="EMBL" id="RQP26352.1"/>
    </source>
</evidence>
<dbReference type="RefSeq" id="WP_124539031.1">
    <property type="nucleotide sequence ID" value="NZ_QUSW01000001.1"/>
</dbReference>
<evidence type="ECO:0000313" key="2">
    <source>
        <dbReference type="Proteomes" id="UP000267464"/>
    </source>
</evidence>
<dbReference type="EMBL" id="QUSW01000001">
    <property type="protein sequence ID" value="RQP26352.1"/>
    <property type="molecule type" value="Genomic_DNA"/>
</dbReference>
<protein>
    <submittedName>
        <fullName evidence="1">Glycosyl hydrolase family 5</fullName>
    </submittedName>
</protein>
<accession>A0A3N7J6B7</accession>
<dbReference type="InterPro" id="IPR017853">
    <property type="entry name" value="GH"/>
</dbReference>
<dbReference type="OrthoDB" id="9771116at2"/>
<keyword evidence="2" id="KW-1185">Reference proteome</keyword>
<sequence length="670" mass="73542">MVAHDMMASGAIGRSFLPRIASFIVGCCAAGWALSAPLPDTIDWTAAQPDLSFLNQPERPAGKRGFVHAKGDALVFDDGSTARFWGANITAASLFQTDREAVKEQARRLSRLGFNLVRLHHHDSYWVQPNIFGTRSPSTRRIDPAMLDKLDWWVHCLKEEGIYVWVDLHVQRKLTADDGIPGFADMAKGQSAVDLKGFNYIDADIERAMQAFNEAYLTHTNPYTHLALKDDPAVAAVLITNENDLTHHYGNALLPNQKVGRHGQRYMDEAKAFAKAHDLPEDKVWKAWEYGPSKLFLNDLEQRFNARMISHLHAIGVKVPIATTSLWGWQAVSLPALTVGDVVDVHAYEEPGFLGRDPRKQGNAMHMAATAQVVGKPVTVTEWNMGKLDVPDRHELPLYVAATASHQGWDALMHYAYAQTPLQSAGFASIWHAFNDPSRLAVLPAAALLYRRHDVREATTDYEWSPTAAELFDAPIAPATSMPLRLAAEHGRLVTRMPAIVALPWLKSASAPQALSPAKAASAANDALASDTAELKRDWKRATFTVDTARTQLASGAIGGREIKLGDISVRLQTPRASVVVQSLDDKPIRESGRLLVSIATDASPAGEKDLPYSSEPVRGDIEIAATGLAVDAQQPGVQVREQQGRTLIVLNGKEVVHWLSLQRKTAVKR</sequence>
<dbReference type="AlphaFoldDB" id="A0A3N7J6B7"/>
<name>A0A3N7J6B7_9BURK</name>
<reference evidence="1 2" key="2">
    <citation type="submission" date="2018-12" db="EMBL/GenBank/DDBJ databases">
        <title>Rhizobacter gummiphilus sp. nov., a rubber-degrading bacterium isolated from the soil of a botanical garden in Japan.</title>
        <authorList>
            <person name="Shunsuke S.S."/>
        </authorList>
    </citation>
    <scope>NUCLEOTIDE SEQUENCE [LARGE SCALE GENOMIC DNA]</scope>
    <source>
        <strain evidence="1 2">S-16</strain>
    </source>
</reference>
<comment type="caution">
    <text evidence="1">The sequence shown here is derived from an EMBL/GenBank/DDBJ whole genome shotgun (WGS) entry which is preliminary data.</text>
</comment>
<organism evidence="1 2">
    <name type="scientific">Piscinibacter terrae</name>
    <dbReference type="NCBI Taxonomy" id="2496871"/>
    <lineage>
        <taxon>Bacteria</taxon>
        <taxon>Pseudomonadati</taxon>
        <taxon>Pseudomonadota</taxon>
        <taxon>Betaproteobacteria</taxon>
        <taxon>Burkholderiales</taxon>
        <taxon>Sphaerotilaceae</taxon>
        <taxon>Piscinibacter</taxon>
    </lineage>
</organism>
<proteinExistence type="predicted"/>